<keyword evidence="1" id="KW-1133">Transmembrane helix</keyword>
<sequence>MSAIAETIGKYGILGLLAAFVPAFVHGAMAGAVGLSGNPAIATIQIIAYMAIVAYWARHSVVDGLLAGIGLGAGVVAVSQAHDLAIQGILFGIGTLINTIVDYIISGFLMGLGYGFLMGISPTAILAGLAGFLFGVVVMLLVRVGNLLTEALELGITALFKNLSVGYAALIAPFVGGIFVGVPLGVMLLVFGFALAMGLGFVVGLAIASLLFMFGLVWAFIGFILNIGLLVAALVIFKTFTKSTDVIQILLDLAVIFIFKFIGPALYAAGYAGLVTRHRVRALYFIALGALGS</sequence>
<evidence type="ECO:0000313" key="3">
    <source>
        <dbReference type="Proteomes" id="UP000008777"/>
    </source>
</evidence>
<organismHost>
    <name type="scientific">Thermoproteus tenax</name>
    <dbReference type="NCBI Taxonomy" id="2271"/>
</organismHost>
<dbReference type="EMBL" id="AJ635161">
    <property type="protein sequence ID" value="CAG25636.1"/>
    <property type="molecule type" value="Genomic_DNA"/>
</dbReference>
<feature type="transmembrane region" description="Helical" evidence="1">
    <location>
        <begin position="88"/>
        <end position="112"/>
    </location>
</feature>
<protein>
    <submittedName>
        <fullName evidence="2">Uncharacterized protein</fullName>
    </submittedName>
</protein>
<keyword evidence="3" id="KW-1185">Reference proteome</keyword>
<organismHost>
    <name type="scientific">Pyrobaculum</name>
    <dbReference type="NCBI Taxonomy" id="2276"/>
</organismHost>
<reference evidence="2 3" key="1">
    <citation type="journal article" date="2004" name="Virology">
        <title>Morphology and genome organisation of the virus PSV of the hyperthermophilic archaeal genera Pyrobaculum and Thermoproteus: A novel virus family, the Globuloviridae.</title>
        <authorList>
            <person name="Haering M."/>
            <person name="Peng X."/>
            <person name="Bruegger K."/>
            <person name="Rachel R."/>
            <person name="Stetter K.O."/>
            <person name="Garrett R.A."/>
            <person name="Prangishvili D."/>
        </authorList>
    </citation>
    <scope>NUCLEOTIDE SEQUENCE [LARGE SCALE GENOMIC DNA]</scope>
    <source>
        <strain evidence="3">Isolate United States/Yellowstone</strain>
    </source>
</reference>
<feature type="transmembrane region" description="Helical" evidence="1">
    <location>
        <begin position="189"/>
        <end position="211"/>
    </location>
</feature>
<organism evidence="2 3">
    <name type="scientific">Pyrobaculum spherical virus (isolate United States/Yellowstone)</name>
    <name type="common">PSV</name>
    <dbReference type="NCBI Taxonomy" id="654907"/>
    <lineage>
        <taxon>Viruses</taxon>
        <taxon>Viruses incertae sedis</taxon>
        <taxon>Globuloviridae</taxon>
        <taxon>Alphaglobulovirus</taxon>
        <taxon>Alphaglobulovirus obsidianense</taxon>
    </lineage>
</organism>
<keyword evidence="1" id="KW-0812">Transmembrane</keyword>
<dbReference type="RefSeq" id="YP_015538.1">
    <property type="nucleotide sequence ID" value="NC_005872.1"/>
</dbReference>
<keyword evidence="1" id="KW-0472">Membrane</keyword>
<proteinExistence type="predicted"/>
<dbReference type="Proteomes" id="UP000008777">
    <property type="component" value="Segment"/>
</dbReference>
<evidence type="ECO:0000256" key="1">
    <source>
        <dbReference type="SAM" id="Phobius"/>
    </source>
</evidence>
<feature type="transmembrane region" description="Helical" evidence="1">
    <location>
        <begin position="217"/>
        <end position="237"/>
    </location>
</feature>
<dbReference type="KEGG" id="vg:4432032"/>
<feature type="transmembrane region" description="Helical" evidence="1">
    <location>
        <begin position="124"/>
        <end position="144"/>
    </location>
</feature>
<accession>Q6ZYI6</accession>
<dbReference type="GeneID" id="4432032"/>
<evidence type="ECO:0000313" key="2">
    <source>
        <dbReference type="EMBL" id="CAG25636.1"/>
    </source>
</evidence>
<name>Q6ZYI6_PSVY</name>
<feature type="transmembrane region" description="Helical" evidence="1">
    <location>
        <begin position="40"/>
        <end position="57"/>
    </location>
</feature>
<feature type="transmembrane region" description="Helical" evidence="1">
    <location>
        <begin position="249"/>
        <end position="269"/>
    </location>
</feature>
<feature type="transmembrane region" description="Helical" evidence="1">
    <location>
        <begin position="164"/>
        <end position="182"/>
    </location>
</feature>